<keyword evidence="2" id="KW-0378">Hydrolase</keyword>
<comment type="similarity">
    <text evidence="1">Belongs to the 4-hydroxybenzoyl-CoA thioesterase family.</text>
</comment>
<sequence>MEVLTPIKARYAETDMMGVVYHANYLLYFEDARTDFLEKAGFPYADIEAAGYMCPVYSVDLQYGEPLRYGEDAFVATRVVESRPTKTTYLQRVFRAGDNPATAKPLVSGHVTACMVERGSFRPVSIKRALPDLYAFYDGIVEPE</sequence>
<gene>
    <name evidence="3" type="ORF">LPT13_08650</name>
</gene>
<organism evidence="3 4">
    <name type="scientific">Adlercreutzia faecimuris</name>
    <dbReference type="NCBI Taxonomy" id="2897341"/>
    <lineage>
        <taxon>Bacteria</taxon>
        <taxon>Bacillati</taxon>
        <taxon>Actinomycetota</taxon>
        <taxon>Coriobacteriia</taxon>
        <taxon>Eggerthellales</taxon>
        <taxon>Eggerthellaceae</taxon>
        <taxon>Adlercreutzia</taxon>
    </lineage>
</organism>
<protein>
    <submittedName>
        <fullName evidence="3">Acyl-CoA thioesterase</fullName>
    </submittedName>
</protein>
<accession>A0ABS9WHS4</accession>
<dbReference type="PANTHER" id="PTHR31793">
    <property type="entry name" value="4-HYDROXYBENZOYL-COA THIOESTERASE FAMILY MEMBER"/>
    <property type="match status" value="1"/>
</dbReference>
<dbReference type="CDD" id="cd00586">
    <property type="entry name" value="4HBT"/>
    <property type="match status" value="1"/>
</dbReference>
<dbReference type="PIRSF" id="PIRSF003230">
    <property type="entry name" value="YbgC"/>
    <property type="match status" value="1"/>
</dbReference>
<reference evidence="3" key="1">
    <citation type="submission" date="2021-11" db="EMBL/GenBank/DDBJ databases">
        <title>A Novel Adlercreutzia Species, isolated from a Allomyrina dichotoma larva feces.</title>
        <authorList>
            <person name="Suh M.K."/>
        </authorList>
    </citation>
    <scope>NUCLEOTIDE SEQUENCE</scope>
    <source>
        <strain evidence="3">JBNU-10</strain>
    </source>
</reference>
<evidence type="ECO:0000313" key="3">
    <source>
        <dbReference type="EMBL" id="MCI2242418.1"/>
    </source>
</evidence>
<evidence type="ECO:0000256" key="2">
    <source>
        <dbReference type="ARBA" id="ARBA00022801"/>
    </source>
</evidence>
<dbReference type="RefSeq" id="WP_242165666.1">
    <property type="nucleotide sequence ID" value="NZ_JAJMLW010000003.1"/>
</dbReference>
<dbReference type="InterPro" id="IPR050563">
    <property type="entry name" value="4-hydroxybenzoyl-CoA_TE"/>
</dbReference>
<keyword evidence="4" id="KW-1185">Reference proteome</keyword>
<dbReference type="Gene3D" id="3.10.129.10">
    <property type="entry name" value="Hotdog Thioesterase"/>
    <property type="match status" value="1"/>
</dbReference>
<proteinExistence type="inferred from homology"/>
<dbReference type="SUPFAM" id="SSF54637">
    <property type="entry name" value="Thioesterase/thiol ester dehydrase-isomerase"/>
    <property type="match status" value="1"/>
</dbReference>
<dbReference type="InterPro" id="IPR006684">
    <property type="entry name" value="YbgC/YbaW"/>
</dbReference>
<dbReference type="InterPro" id="IPR029069">
    <property type="entry name" value="HotDog_dom_sf"/>
</dbReference>
<dbReference type="NCBIfam" id="TIGR00051">
    <property type="entry name" value="YbgC/FadM family acyl-CoA thioesterase"/>
    <property type="match status" value="1"/>
</dbReference>
<dbReference type="Pfam" id="PF13279">
    <property type="entry name" value="4HBT_2"/>
    <property type="match status" value="1"/>
</dbReference>
<comment type="caution">
    <text evidence="3">The sequence shown here is derived from an EMBL/GenBank/DDBJ whole genome shotgun (WGS) entry which is preliminary data.</text>
</comment>
<evidence type="ECO:0000313" key="4">
    <source>
        <dbReference type="Proteomes" id="UP001430755"/>
    </source>
</evidence>
<name>A0ABS9WHS4_9ACTN</name>
<evidence type="ECO:0000256" key="1">
    <source>
        <dbReference type="ARBA" id="ARBA00005953"/>
    </source>
</evidence>
<dbReference type="PANTHER" id="PTHR31793:SF27">
    <property type="entry name" value="NOVEL THIOESTERASE SUPERFAMILY DOMAIN AND SAPOSIN A-TYPE DOMAIN CONTAINING PROTEIN (0610012H03RIK)"/>
    <property type="match status" value="1"/>
</dbReference>
<dbReference type="Proteomes" id="UP001430755">
    <property type="component" value="Unassembled WGS sequence"/>
</dbReference>
<dbReference type="EMBL" id="JAJMLW010000003">
    <property type="protein sequence ID" value="MCI2242418.1"/>
    <property type="molecule type" value="Genomic_DNA"/>
</dbReference>